<proteinExistence type="predicted"/>
<accession>A0A4Z1F4G4</accession>
<comment type="caution">
    <text evidence="1">The sequence shown here is derived from an EMBL/GenBank/DDBJ whole genome shotgun (WGS) entry which is preliminary data.</text>
</comment>
<evidence type="ECO:0000313" key="2">
    <source>
        <dbReference type="Proteomes" id="UP000297777"/>
    </source>
</evidence>
<dbReference type="EMBL" id="PQXH01000010">
    <property type="protein sequence ID" value="TGO18448.1"/>
    <property type="molecule type" value="Genomic_DNA"/>
</dbReference>
<dbReference type="AlphaFoldDB" id="A0A4Z1F4G4"/>
<reference evidence="1 2" key="1">
    <citation type="submission" date="2017-12" db="EMBL/GenBank/DDBJ databases">
        <title>Comparative genomics of Botrytis spp.</title>
        <authorList>
            <person name="Valero-Jimenez C.A."/>
            <person name="Tapia P."/>
            <person name="Veloso J."/>
            <person name="Silva-Moreno E."/>
            <person name="Staats M."/>
            <person name="Valdes J.H."/>
            <person name="Van Kan J.A.L."/>
        </authorList>
    </citation>
    <scope>NUCLEOTIDE SEQUENCE [LARGE SCALE GENOMIC DNA]</scope>
    <source>
        <strain evidence="1 2">Bt9001</strain>
    </source>
</reference>
<protein>
    <submittedName>
        <fullName evidence="1">Uncharacterized protein</fullName>
    </submittedName>
</protein>
<organism evidence="1 2">
    <name type="scientific">Botrytis tulipae</name>
    <dbReference type="NCBI Taxonomy" id="87230"/>
    <lineage>
        <taxon>Eukaryota</taxon>
        <taxon>Fungi</taxon>
        <taxon>Dikarya</taxon>
        <taxon>Ascomycota</taxon>
        <taxon>Pezizomycotina</taxon>
        <taxon>Leotiomycetes</taxon>
        <taxon>Helotiales</taxon>
        <taxon>Sclerotiniaceae</taxon>
        <taxon>Botrytis</taxon>
    </lineage>
</organism>
<keyword evidence="2" id="KW-1185">Reference proteome</keyword>
<sequence length="68" mass="7523">MNESRDLQLFCLVRLNKSKNPNLILGALRLRECGEDSTGKSKGNFAEGMEDEGRVSNIHEGLLCGGWD</sequence>
<name>A0A4Z1F4G4_9HELO</name>
<gene>
    <name evidence="1" type="ORF">BTUL_0010g01190</name>
</gene>
<evidence type="ECO:0000313" key="1">
    <source>
        <dbReference type="EMBL" id="TGO18448.1"/>
    </source>
</evidence>
<dbReference type="Proteomes" id="UP000297777">
    <property type="component" value="Unassembled WGS sequence"/>
</dbReference>